<dbReference type="GO" id="GO:0043531">
    <property type="term" value="F:ADP binding"/>
    <property type="evidence" value="ECO:0007669"/>
    <property type="project" value="InterPro"/>
</dbReference>
<dbReference type="RefSeq" id="XP_033592476.1">
    <property type="nucleotide sequence ID" value="XM_033730737.1"/>
</dbReference>
<organism evidence="3 4">
    <name type="scientific">Neohortaea acidophila</name>
    <dbReference type="NCBI Taxonomy" id="245834"/>
    <lineage>
        <taxon>Eukaryota</taxon>
        <taxon>Fungi</taxon>
        <taxon>Dikarya</taxon>
        <taxon>Ascomycota</taxon>
        <taxon>Pezizomycotina</taxon>
        <taxon>Dothideomycetes</taxon>
        <taxon>Dothideomycetidae</taxon>
        <taxon>Mycosphaerellales</taxon>
        <taxon>Teratosphaeriaceae</taxon>
        <taxon>Neohortaea</taxon>
    </lineage>
</organism>
<name>A0A6A6Q3A5_9PEZI</name>
<dbReference type="Pfam" id="PF13424">
    <property type="entry name" value="TPR_12"/>
    <property type="match status" value="3"/>
</dbReference>
<evidence type="ECO:0000259" key="2">
    <source>
        <dbReference type="Pfam" id="PF06985"/>
    </source>
</evidence>
<dbReference type="AlphaFoldDB" id="A0A6A6Q3A5"/>
<dbReference type="InterPro" id="IPR019734">
    <property type="entry name" value="TPR_rpt"/>
</dbReference>
<dbReference type="Proteomes" id="UP000799767">
    <property type="component" value="Unassembled WGS sequence"/>
</dbReference>
<proteinExistence type="predicted"/>
<accession>A0A6A6Q3A5</accession>
<dbReference type="Pfam" id="PF13374">
    <property type="entry name" value="TPR_10"/>
    <property type="match status" value="1"/>
</dbReference>
<dbReference type="PRINTS" id="PR00364">
    <property type="entry name" value="DISEASERSIST"/>
</dbReference>
<dbReference type="InterPro" id="IPR011990">
    <property type="entry name" value="TPR-like_helical_dom_sf"/>
</dbReference>
<keyword evidence="1" id="KW-0802">TPR repeat</keyword>
<dbReference type="PROSITE" id="PS50005">
    <property type="entry name" value="TPR"/>
    <property type="match status" value="1"/>
</dbReference>
<dbReference type="NCBIfam" id="NF040586">
    <property type="entry name" value="FxSxx_TPR"/>
    <property type="match status" value="1"/>
</dbReference>
<gene>
    <name evidence="3" type="ORF">BDY17DRAFT_246610</name>
</gene>
<evidence type="ECO:0000313" key="3">
    <source>
        <dbReference type="EMBL" id="KAF2485907.1"/>
    </source>
</evidence>
<feature type="repeat" description="TPR" evidence="1">
    <location>
        <begin position="712"/>
        <end position="745"/>
    </location>
</feature>
<dbReference type="EMBL" id="MU001632">
    <property type="protein sequence ID" value="KAF2485907.1"/>
    <property type="molecule type" value="Genomic_DNA"/>
</dbReference>
<dbReference type="PANTHER" id="PTHR10622">
    <property type="entry name" value="HET DOMAIN-CONTAINING PROTEIN"/>
    <property type="match status" value="1"/>
</dbReference>
<dbReference type="SUPFAM" id="SSF48452">
    <property type="entry name" value="TPR-like"/>
    <property type="match status" value="2"/>
</dbReference>
<sequence length="989" mass="110835">MRLLTYDDAGAISFTKDLLESELASYPYAILSHRWGPAEEEVTYNDVLTGIGTSKPGSGSAKIRFCVQQTRRDGLQYFWVDTYCIDKTNHTELSEALISMFRWYANAQRCYVCLSDVTLDNWERHLRASKWFRRGWTLQELIAPSTLEFFSKEGQTIGTKAFLIDQINEITRIPIAALQGKALTDFTVHERRQWQEGRETLKPEDLVYSLLGLLDISMPVLYGEGKVKAAERLETALNEAQKGKQYTDFSLVFSLAEAAIETQRFVARNSELLEIRTHLSSDGSRRTVVLHGLGGIGKTQLAMAYAKRHKDDYSAILWLNAKSIDSIKSSFGKMAKQILREHPGATPLAGLDLQQDLDGVVDAVKAWLSTPMNARWLLICDNYDNPKVPGNTDPNALELRHYLPEAYQGAVIVTTRSSEVKLGHCLRIKKLETLQDGLEILEDASGRRELAKDDDAVRLVLKLDGLPLALATAGAYLNQSTMTCAQYLDFFDRSWARLQKMSPGLLTYEDRTLYSTWQISFDQIERQDSTAANLLRWWAYFDNQDVWFELLNHTDNDNPQWMAELVEDELAFHACMQVLCDHGLVEADAQNQYGVESTGYSVHACVHSWMTAVLNSQKDGALARAALDCIASHVPDLHAPQWSLVHRRLLNHANRCLDYLDVADSGLESAWAWNTLGLLYTRLGKLTSVEKLFTRELKAYEQAHGPDHASTLGAVNNLGVMYKNQGKLEEAEAMYRRALKGYENAPVADPLTTLDTLHNLAGLYVMLGKLADAETLYLRALKGCEETLGAEAPSTLDTVNNLGMLYNDHGEFDKAEMYVRALRGREKALGADHTSTLLIVNNLAIVYANEGRVAEAEEMYVRALQGQEKALGADHLTTLNTVHNLAILYKYQGRLTEAEELYQRALSGYEKALGADHTAALRAVTNLGLLLMAQGRREDAEEQYLRAMAGYDHMPPQMQIYVDELGRLLSDAPDNAAMGEHLLPVDALK</sequence>
<feature type="domain" description="Heterokaryon incompatibility" evidence="2">
    <location>
        <begin position="28"/>
        <end position="116"/>
    </location>
</feature>
<dbReference type="OrthoDB" id="674604at2759"/>
<dbReference type="Gene3D" id="3.40.50.300">
    <property type="entry name" value="P-loop containing nucleotide triphosphate hydrolases"/>
    <property type="match status" value="1"/>
</dbReference>
<dbReference type="Gene3D" id="1.25.40.10">
    <property type="entry name" value="Tetratricopeptide repeat domain"/>
    <property type="match status" value="2"/>
</dbReference>
<dbReference type="InterPro" id="IPR010730">
    <property type="entry name" value="HET"/>
</dbReference>
<dbReference type="PANTHER" id="PTHR10622:SF11">
    <property type="entry name" value="HET-DOMAIN-CONTAINING PROTEIN"/>
    <property type="match status" value="1"/>
</dbReference>
<reference evidence="3" key="1">
    <citation type="journal article" date="2020" name="Stud. Mycol.">
        <title>101 Dothideomycetes genomes: a test case for predicting lifestyles and emergence of pathogens.</title>
        <authorList>
            <person name="Haridas S."/>
            <person name="Albert R."/>
            <person name="Binder M."/>
            <person name="Bloem J."/>
            <person name="Labutti K."/>
            <person name="Salamov A."/>
            <person name="Andreopoulos B."/>
            <person name="Baker S."/>
            <person name="Barry K."/>
            <person name="Bills G."/>
            <person name="Bluhm B."/>
            <person name="Cannon C."/>
            <person name="Castanera R."/>
            <person name="Culley D."/>
            <person name="Daum C."/>
            <person name="Ezra D."/>
            <person name="Gonzalez J."/>
            <person name="Henrissat B."/>
            <person name="Kuo A."/>
            <person name="Liang C."/>
            <person name="Lipzen A."/>
            <person name="Lutzoni F."/>
            <person name="Magnuson J."/>
            <person name="Mondo S."/>
            <person name="Nolan M."/>
            <person name="Ohm R."/>
            <person name="Pangilinan J."/>
            <person name="Park H.-J."/>
            <person name="Ramirez L."/>
            <person name="Alfaro M."/>
            <person name="Sun H."/>
            <person name="Tritt A."/>
            <person name="Yoshinaga Y."/>
            <person name="Zwiers L.-H."/>
            <person name="Turgeon B."/>
            <person name="Goodwin S."/>
            <person name="Spatafora J."/>
            <person name="Crous P."/>
            <person name="Grigoriev I."/>
        </authorList>
    </citation>
    <scope>NUCLEOTIDE SEQUENCE</scope>
    <source>
        <strain evidence="3">CBS 113389</strain>
    </source>
</reference>
<dbReference type="GeneID" id="54471739"/>
<keyword evidence="4" id="KW-1185">Reference proteome</keyword>
<dbReference type="Pfam" id="PF06985">
    <property type="entry name" value="HET"/>
    <property type="match status" value="1"/>
</dbReference>
<evidence type="ECO:0000256" key="1">
    <source>
        <dbReference type="PROSITE-ProRule" id="PRU00339"/>
    </source>
</evidence>
<dbReference type="SMART" id="SM00028">
    <property type="entry name" value="TPR"/>
    <property type="match status" value="7"/>
</dbReference>
<protein>
    <recommendedName>
        <fullName evidence="2">Heterokaryon incompatibility domain-containing protein</fullName>
    </recommendedName>
</protein>
<dbReference type="SUPFAM" id="SSF52540">
    <property type="entry name" value="P-loop containing nucleoside triphosphate hydrolases"/>
    <property type="match status" value="1"/>
</dbReference>
<evidence type="ECO:0000313" key="4">
    <source>
        <dbReference type="Proteomes" id="UP000799767"/>
    </source>
</evidence>
<dbReference type="InterPro" id="IPR027417">
    <property type="entry name" value="P-loop_NTPase"/>
</dbReference>